<name>A0A0U1L153_9FIRM</name>
<organism evidence="3 4">
    <name type="scientific">Sporomusa ovata</name>
    <dbReference type="NCBI Taxonomy" id="2378"/>
    <lineage>
        <taxon>Bacteria</taxon>
        <taxon>Bacillati</taxon>
        <taxon>Bacillota</taxon>
        <taxon>Negativicutes</taxon>
        <taxon>Selenomonadales</taxon>
        <taxon>Sporomusaceae</taxon>
        <taxon>Sporomusa</taxon>
    </lineage>
</organism>
<dbReference type="PROSITE" id="PS50937">
    <property type="entry name" value="HTH_MERR_2"/>
    <property type="match status" value="1"/>
</dbReference>
<feature type="domain" description="HTH merR-type" evidence="2">
    <location>
        <begin position="1"/>
        <end position="71"/>
    </location>
</feature>
<evidence type="ECO:0000313" key="4">
    <source>
        <dbReference type="Proteomes" id="UP000049855"/>
    </source>
</evidence>
<keyword evidence="1" id="KW-0238">DNA-binding</keyword>
<keyword evidence="4" id="KW-1185">Reference proteome</keyword>
<dbReference type="PANTHER" id="PTHR30204">
    <property type="entry name" value="REDOX-CYCLING DRUG-SENSING TRANSCRIPTIONAL ACTIVATOR SOXR"/>
    <property type="match status" value="1"/>
</dbReference>
<dbReference type="RefSeq" id="WP_021167868.1">
    <property type="nucleotide sequence ID" value="NZ_CTRP01000012.1"/>
</dbReference>
<dbReference type="GO" id="GO:0003700">
    <property type="term" value="F:DNA-binding transcription factor activity"/>
    <property type="evidence" value="ECO:0007669"/>
    <property type="project" value="InterPro"/>
</dbReference>
<accession>A0A0U1L153</accession>
<dbReference type="InterPro" id="IPR000551">
    <property type="entry name" value="MerR-type_HTH_dom"/>
</dbReference>
<dbReference type="Gene3D" id="1.10.1660.10">
    <property type="match status" value="1"/>
</dbReference>
<dbReference type="Pfam" id="PF13411">
    <property type="entry name" value="MerR_1"/>
    <property type="match status" value="1"/>
</dbReference>
<gene>
    <name evidence="3" type="ORF">SpAn4DRAFT_2291</name>
</gene>
<dbReference type="EMBL" id="CTRP01000012">
    <property type="protein sequence ID" value="CQR73059.1"/>
    <property type="molecule type" value="Genomic_DNA"/>
</dbReference>
<evidence type="ECO:0000256" key="1">
    <source>
        <dbReference type="ARBA" id="ARBA00023125"/>
    </source>
</evidence>
<dbReference type="SMART" id="SM00422">
    <property type="entry name" value="HTH_MERR"/>
    <property type="match status" value="1"/>
</dbReference>
<sequence length="76" mass="8595">MLTIGQLAKKHTISERTLRLYHDVGLLVPQRVDETTGYRYYSPNQSARLDTIIQMKAVGLSLKQIKTMLNSCDLSA</sequence>
<evidence type="ECO:0000259" key="2">
    <source>
        <dbReference type="PROSITE" id="PS50937"/>
    </source>
</evidence>
<dbReference type="InterPro" id="IPR047057">
    <property type="entry name" value="MerR_fam"/>
</dbReference>
<evidence type="ECO:0000313" key="3">
    <source>
        <dbReference type="EMBL" id="CQR73059.1"/>
    </source>
</evidence>
<dbReference type="SUPFAM" id="SSF46955">
    <property type="entry name" value="Putative DNA-binding domain"/>
    <property type="match status" value="1"/>
</dbReference>
<dbReference type="InterPro" id="IPR009061">
    <property type="entry name" value="DNA-bd_dom_put_sf"/>
</dbReference>
<protein>
    <submittedName>
        <fullName evidence="3">Transcriptional regulator, MerR family</fullName>
    </submittedName>
</protein>
<dbReference type="AlphaFoldDB" id="A0A0U1L153"/>
<dbReference type="Proteomes" id="UP000049855">
    <property type="component" value="Unassembled WGS sequence"/>
</dbReference>
<proteinExistence type="predicted"/>
<dbReference type="GO" id="GO:0003677">
    <property type="term" value="F:DNA binding"/>
    <property type="evidence" value="ECO:0007669"/>
    <property type="project" value="UniProtKB-KW"/>
</dbReference>
<dbReference type="PANTHER" id="PTHR30204:SF97">
    <property type="entry name" value="MERR FAMILY REGULATORY PROTEIN"/>
    <property type="match status" value="1"/>
</dbReference>
<reference evidence="4" key="1">
    <citation type="submission" date="2015-03" db="EMBL/GenBank/DDBJ databases">
        <authorList>
            <person name="Nijsse Bart"/>
        </authorList>
    </citation>
    <scope>NUCLEOTIDE SEQUENCE [LARGE SCALE GENOMIC DNA]</scope>
</reference>